<accession>A0A1F5G244</accession>
<evidence type="ECO:0000256" key="2">
    <source>
        <dbReference type="ARBA" id="ARBA00022649"/>
    </source>
</evidence>
<keyword evidence="7" id="KW-0346">Stress response</keyword>
<evidence type="ECO:0000256" key="1">
    <source>
        <dbReference type="ARBA" id="ARBA00006620"/>
    </source>
</evidence>
<sequence>MSKLPRNVRPQRLTKFLESLGFQKGRGKGSHIRMIHPDGRWTQVAVHHGPVPTGTLRKVIRQAELADEEISQLK</sequence>
<evidence type="ECO:0000256" key="3">
    <source>
        <dbReference type="ARBA" id="ARBA00022722"/>
    </source>
</evidence>
<dbReference type="GO" id="GO:0003729">
    <property type="term" value="F:mRNA binding"/>
    <property type="evidence" value="ECO:0007669"/>
    <property type="project" value="InterPro"/>
</dbReference>
<keyword evidence="5" id="KW-0378">Hydrolase</keyword>
<dbReference type="InterPro" id="IPR038570">
    <property type="entry name" value="HicA_sf"/>
</dbReference>
<dbReference type="SUPFAM" id="SSF54786">
    <property type="entry name" value="YcfA/nrd intein domain"/>
    <property type="match status" value="1"/>
</dbReference>
<evidence type="ECO:0000313" key="8">
    <source>
        <dbReference type="EMBL" id="OGD85887.1"/>
    </source>
</evidence>
<dbReference type="InterPro" id="IPR012933">
    <property type="entry name" value="HicA_mRNA_interferase"/>
</dbReference>
<keyword evidence="6" id="KW-0694">RNA-binding</keyword>
<dbReference type="Gene3D" id="3.30.920.30">
    <property type="entry name" value="Hypothetical protein"/>
    <property type="match status" value="1"/>
</dbReference>
<dbReference type="GO" id="GO:0016787">
    <property type="term" value="F:hydrolase activity"/>
    <property type="evidence" value="ECO:0007669"/>
    <property type="project" value="UniProtKB-KW"/>
</dbReference>
<dbReference type="EMBL" id="MFBA01000011">
    <property type="protein sequence ID" value="OGD85887.1"/>
    <property type="molecule type" value="Genomic_DNA"/>
</dbReference>
<evidence type="ECO:0000256" key="4">
    <source>
        <dbReference type="ARBA" id="ARBA00022759"/>
    </source>
</evidence>
<dbReference type="Pfam" id="PF07927">
    <property type="entry name" value="HicA_toxin"/>
    <property type="match status" value="1"/>
</dbReference>
<evidence type="ECO:0000256" key="5">
    <source>
        <dbReference type="ARBA" id="ARBA00022801"/>
    </source>
</evidence>
<gene>
    <name evidence="8" type="ORF">A2696_03455</name>
</gene>
<protein>
    <recommendedName>
        <fullName evidence="10">Addiction module toxin, HicA family</fullName>
    </recommendedName>
</protein>
<comment type="similarity">
    <text evidence="1">Belongs to the HicA mRNA interferase family.</text>
</comment>
<reference evidence="8 9" key="1">
    <citation type="journal article" date="2016" name="Nat. Commun.">
        <title>Thousands of microbial genomes shed light on interconnected biogeochemical processes in an aquifer system.</title>
        <authorList>
            <person name="Anantharaman K."/>
            <person name="Brown C.T."/>
            <person name="Hug L.A."/>
            <person name="Sharon I."/>
            <person name="Castelle C.J."/>
            <person name="Probst A.J."/>
            <person name="Thomas B.C."/>
            <person name="Singh A."/>
            <person name="Wilkins M.J."/>
            <person name="Karaoz U."/>
            <person name="Brodie E.L."/>
            <person name="Williams K.H."/>
            <person name="Hubbard S.S."/>
            <person name="Banfield J.F."/>
        </authorList>
    </citation>
    <scope>NUCLEOTIDE SEQUENCE [LARGE SCALE GENOMIC DNA]</scope>
</reference>
<dbReference type="AlphaFoldDB" id="A0A1F5G244"/>
<evidence type="ECO:0000256" key="6">
    <source>
        <dbReference type="ARBA" id="ARBA00022884"/>
    </source>
</evidence>
<keyword evidence="4" id="KW-0255">Endonuclease</keyword>
<comment type="caution">
    <text evidence="8">The sequence shown here is derived from an EMBL/GenBank/DDBJ whole genome shotgun (WGS) entry which is preliminary data.</text>
</comment>
<dbReference type="Proteomes" id="UP000177069">
    <property type="component" value="Unassembled WGS sequence"/>
</dbReference>
<proteinExistence type="inferred from homology"/>
<keyword evidence="2" id="KW-1277">Toxin-antitoxin system</keyword>
<keyword evidence="3" id="KW-0540">Nuclease</keyword>
<evidence type="ECO:0008006" key="10">
    <source>
        <dbReference type="Google" id="ProtNLM"/>
    </source>
</evidence>
<dbReference type="GO" id="GO:0004519">
    <property type="term" value="F:endonuclease activity"/>
    <property type="evidence" value="ECO:0007669"/>
    <property type="project" value="UniProtKB-KW"/>
</dbReference>
<evidence type="ECO:0000313" key="9">
    <source>
        <dbReference type="Proteomes" id="UP000177069"/>
    </source>
</evidence>
<name>A0A1F5G244_9BACT</name>
<organism evidence="8 9">
    <name type="scientific">Candidatus Curtissbacteria bacterium RIFCSPHIGHO2_01_FULL_41_13</name>
    <dbReference type="NCBI Taxonomy" id="1797745"/>
    <lineage>
        <taxon>Bacteria</taxon>
        <taxon>Candidatus Curtissiibacteriota</taxon>
    </lineage>
</organism>
<evidence type="ECO:0000256" key="7">
    <source>
        <dbReference type="ARBA" id="ARBA00023016"/>
    </source>
</evidence>